<dbReference type="EMBL" id="BARU01005819">
    <property type="protein sequence ID" value="GAH41779.1"/>
    <property type="molecule type" value="Genomic_DNA"/>
</dbReference>
<accession>X1GJH4</accession>
<feature type="non-terminal residue" evidence="1">
    <location>
        <position position="1"/>
    </location>
</feature>
<sequence>IKACRSTVYEVKWEIPNTGNIGLKIYPHH</sequence>
<dbReference type="AlphaFoldDB" id="X1GJH4"/>
<name>X1GJH4_9ZZZZ</name>
<reference evidence="1" key="1">
    <citation type="journal article" date="2014" name="Front. Microbiol.">
        <title>High frequency of phylogenetically diverse reductive dehalogenase-homologous genes in deep subseafloor sedimentary metagenomes.</title>
        <authorList>
            <person name="Kawai M."/>
            <person name="Futagami T."/>
            <person name="Toyoda A."/>
            <person name="Takaki Y."/>
            <person name="Nishi S."/>
            <person name="Hori S."/>
            <person name="Arai W."/>
            <person name="Tsubouchi T."/>
            <person name="Morono Y."/>
            <person name="Uchiyama I."/>
            <person name="Ito T."/>
            <person name="Fujiyama A."/>
            <person name="Inagaki F."/>
            <person name="Takami H."/>
        </authorList>
    </citation>
    <scope>NUCLEOTIDE SEQUENCE</scope>
    <source>
        <strain evidence="1">Expedition CK06-06</strain>
    </source>
</reference>
<proteinExistence type="predicted"/>
<evidence type="ECO:0000313" key="1">
    <source>
        <dbReference type="EMBL" id="GAH41779.1"/>
    </source>
</evidence>
<comment type="caution">
    <text evidence="1">The sequence shown here is derived from an EMBL/GenBank/DDBJ whole genome shotgun (WGS) entry which is preliminary data.</text>
</comment>
<organism evidence="1">
    <name type="scientific">marine sediment metagenome</name>
    <dbReference type="NCBI Taxonomy" id="412755"/>
    <lineage>
        <taxon>unclassified sequences</taxon>
        <taxon>metagenomes</taxon>
        <taxon>ecological metagenomes</taxon>
    </lineage>
</organism>
<gene>
    <name evidence="1" type="ORF">S03H2_11390</name>
</gene>
<protein>
    <submittedName>
        <fullName evidence="1">Uncharacterized protein</fullName>
    </submittedName>
</protein>